<protein>
    <submittedName>
        <fullName evidence="1">Uncharacterized protein</fullName>
    </submittedName>
</protein>
<evidence type="ECO:0000313" key="2">
    <source>
        <dbReference type="Proteomes" id="UP000233060"/>
    </source>
</evidence>
<accession>A0A2K5LQM0</accession>
<keyword evidence="2" id="KW-1185">Reference proteome</keyword>
<dbReference type="Ensembl" id="ENSCATT00000039393.1">
    <property type="protein sequence ID" value="ENSCATP00000015242.1"/>
    <property type="gene ID" value="ENSCATG00000031602.1"/>
</dbReference>
<reference evidence="1" key="2">
    <citation type="submission" date="2025-09" db="UniProtKB">
        <authorList>
            <consortium name="Ensembl"/>
        </authorList>
    </citation>
    <scope>IDENTIFICATION</scope>
</reference>
<dbReference type="OMA" id="EHYSSFM"/>
<name>A0A2K5LQM0_CERAT</name>
<organism evidence="1 2">
    <name type="scientific">Cercocebus atys</name>
    <name type="common">Sooty mangabey</name>
    <name type="synonym">Cercocebus torquatus atys</name>
    <dbReference type="NCBI Taxonomy" id="9531"/>
    <lineage>
        <taxon>Eukaryota</taxon>
        <taxon>Metazoa</taxon>
        <taxon>Chordata</taxon>
        <taxon>Craniata</taxon>
        <taxon>Vertebrata</taxon>
        <taxon>Euteleostomi</taxon>
        <taxon>Mammalia</taxon>
        <taxon>Eutheria</taxon>
        <taxon>Euarchontoglires</taxon>
        <taxon>Primates</taxon>
        <taxon>Haplorrhini</taxon>
        <taxon>Catarrhini</taxon>
        <taxon>Cercopithecidae</taxon>
        <taxon>Cercopithecinae</taxon>
        <taxon>Cercocebus</taxon>
    </lineage>
</organism>
<dbReference type="AlphaFoldDB" id="A0A2K5LQM0"/>
<evidence type="ECO:0000313" key="1">
    <source>
        <dbReference type="Ensembl" id="ENSCATP00000015242.1"/>
    </source>
</evidence>
<dbReference type="Proteomes" id="UP000233060">
    <property type="component" value="Unassembled WGS sequence"/>
</dbReference>
<proteinExistence type="predicted"/>
<reference evidence="1" key="1">
    <citation type="submission" date="2025-08" db="UniProtKB">
        <authorList>
            <consortium name="Ensembl"/>
        </authorList>
    </citation>
    <scope>IDENTIFICATION</scope>
</reference>
<sequence>MSKKQCVNYLFHTMRSLCEWPTLCYLVFHSSVLGGRLLPFRLAADPLRTMPLDGDCWLCHLVKLDVTRAASLDCRNVDGNVLFFFFFFFLKTM</sequence>
<dbReference type="GeneTree" id="ENSGT00900000143805"/>